<evidence type="ECO:0000256" key="3">
    <source>
        <dbReference type="ARBA" id="ARBA00010617"/>
    </source>
</evidence>
<dbReference type="GO" id="GO:0004497">
    <property type="term" value="F:monooxygenase activity"/>
    <property type="evidence" value="ECO:0007669"/>
    <property type="project" value="UniProtKB-KW"/>
</dbReference>
<dbReference type="PANTHER" id="PTHR47943">
    <property type="entry name" value="CYTOCHROME P450 93A3-LIKE"/>
    <property type="match status" value="1"/>
</dbReference>
<evidence type="ECO:0000256" key="7">
    <source>
        <dbReference type="ARBA" id="ARBA00023004"/>
    </source>
</evidence>
<protein>
    <submittedName>
        <fullName evidence="12">OLC1v1036803C1</fullName>
    </submittedName>
</protein>
<evidence type="ECO:0000256" key="2">
    <source>
        <dbReference type="ARBA" id="ARBA00004370"/>
    </source>
</evidence>
<evidence type="ECO:0000256" key="4">
    <source>
        <dbReference type="ARBA" id="ARBA00022617"/>
    </source>
</evidence>
<keyword evidence="4 10" id="KW-0349">Heme</keyword>
<keyword evidence="9" id="KW-0472">Membrane</keyword>
<evidence type="ECO:0000313" key="12">
    <source>
        <dbReference type="EMBL" id="CAI9099910.1"/>
    </source>
</evidence>
<dbReference type="GO" id="GO:0016020">
    <property type="term" value="C:membrane"/>
    <property type="evidence" value="ECO:0007669"/>
    <property type="project" value="UniProtKB-SubCell"/>
</dbReference>
<feature type="binding site" description="axial binding residue" evidence="10">
    <location>
        <position position="347"/>
    </location>
    <ligand>
        <name>heme</name>
        <dbReference type="ChEBI" id="CHEBI:30413"/>
    </ligand>
    <ligandPart>
        <name>Fe</name>
        <dbReference type="ChEBI" id="CHEBI:18248"/>
    </ligandPart>
</feature>
<gene>
    <name evidence="12" type="ORF">OLC1_LOCUS9842</name>
</gene>
<comment type="similarity">
    <text evidence="3 11">Belongs to the cytochrome P450 family.</text>
</comment>
<dbReference type="SUPFAM" id="SSF48264">
    <property type="entry name" value="Cytochrome P450"/>
    <property type="match status" value="1"/>
</dbReference>
<dbReference type="InterPro" id="IPR036396">
    <property type="entry name" value="Cyt_P450_sf"/>
</dbReference>
<keyword evidence="5 10" id="KW-0479">Metal-binding</keyword>
<keyword evidence="8 11" id="KW-0503">Monooxygenase</keyword>
<organism evidence="12 13">
    <name type="scientific">Oldenlandia corymbosa var. corymbosa</name>
    <dbReference type="NCBI Taxonomy" id="529605"/>
    <lineage>
        <taxon>Eukaryota</taxon>
        <taxon>Viridiplantae</taxon>
        <taxon>Streptophyta</taxon>
        <taxon>Embryophyta</taxon>
        <taxon>Tracheophyta</taxon>
        <taxon>Spermatophyta</taxon>
        <taxon>Magnoliopsida</taxon>
        <taxon>eudicotyledons</taxon>
        <taxon>Gunneridae</taxon>
        <taxon>Pentapetalae</taxon>
        <taxon>asterids</taxon>
        <taxon>lamiids</taxon>
        <taxon>Gentianales</taxon>
        <taxon>Rubiaceae</taxon>
        <taxon>Rubioideae</taxon>
        <taxon>Spermacoceae</taxon>
        <taxon>Hedyotis-Oldenlandia complex</taxon>
        <taxon>Oldenlandia</taxon>
    </lineage>
</organism>
<dbReference type="Gene3D" id="1.10.630.10">
    <property type="entry name" value="Cytochrome P450"/>
    <property type="match status" value="1"/>
</dbReference>
<dbReference type="InterPro" id="IPR001128">
    <property type="entry name" value="Cyt_P450"/>
</dbReference>
<dbReference type="Pfam" id="PF00067">
    <property type="entry name" value="p450"/>
    <property type="match status" value="1"/>
</dbReference>
<dbReference type="PANTHER" id="PTHR47943:SF8">
    <property type="entry name" value="CYTOCHROME P450"/>
    <property type="match status" value="1"/>
</dbReference>
<dbReference type="AlphaFoldDB" id="A0AAV1CWA0"/>
<evidence type="ECO:0000256" key="5">
    <source>
        <dbReference type="ARBA" id="ARBA00022723"/>
    </source>
</evidence>
<dbReference type="Proteomes" id="UP001161247">
    <property type="component" value="Chromosome 3"/>
</dbReference>
<dbReference type="InterPro" id="IPR002401">
    <property type="entry name" value="Cyt_P450_E_grp-I"/>
</dbReference>
<dbReference type="InterPro" id="IPR017972">
    <property type="entry name" value="Cyt_P450_CS"/>
</dbReference>
<comment type="cofactor">
    <cofactor evidence="1 10">
        <name>heme</name>
        <dbReference type="ChEBI" id="CHEBI:30413"/>
    </cofactor>
</comment>
<name>A0AAV1CWA0_OLDCO</name>
<dbReference type="PROSITE" id="PS00086">
    <property type="entry name" value="CYTOCHROME_P450"/>
    <property type="match status" value="1"/>
</dbReference>
<keyword evidence="6 11" id="KW-0560">Oxidoreductase</keyword>
<evidence type="ECO:0000256" key="6">
    <source>
        <dbReference type="ARBA" id="ARBA00023002"/>
    </source>
</evidence>
<dbReference type="GO" id="GO:0016705">
    <property type="term" value="F:oxidoreductase activity, acting on paired donors, with incorporation or reduction of molecular oxygen"/>
    <property type="evidence" value="ECO:0007669"/>
    <property type="project" value="InterPro"/>
</dbReference>
<evidence type="ECO:0000256" key="1">
    <source>
        <dbReference type="ARBA" id="ARBA00001971"/>
    </source>
</evidence>
<evidence type="ECO:0000256" key="9">
    <source>
        <dbReference type="ARBA" id="ARBA00023136"/>
    </source>
</evidence>
<keyword evidence="7 10" id="KW-0408">Iron</keyword>
<dbReference type="GO" id="GO:0005506">
    <property type="term" value="F:iron ion binding"/>
    <property type="evidence" value="ECO:0007669"/>
    <property type="project" value="InterPro"/>
</dbReference>
<comment type="subcellular location">
    <subcellularLocation>
        <location evidence="2">Membrane</location>
    </subcellularLocation>
</comment>
<dbReference type="EMBL" id="OX459120">
    <property type="protein sequence ID" value="CAI9099910.1"/>
    <property type="molecule type" value="Genomic_DNA"/>
</dbReference>
<dbReference type="GO" id="GO:0020037">
    <property type="term" value="F:heme binding"/>
    <property type="evidence" value="ECO:0007669"/>
    <property type="project" value="InterPro"/>
</dbReference>
<reference evidence="12" key="1">
    <citation type="submission" date="2023-03" db="EMBL/GenBank/DDBJ databases">
        <authorList>
            <person name="Julca I."/>
        </authorList>
    </citation>
    <scope>NUCLEOTIDE SEQUENCE</scope>
</reference>
<accession>A0AAV1CWA0</accession>
<dbReference type="PRINTS" id="PR00385">
    <property type="entry name" value="P450"/>
</dbReference>
<evidence type="ECO:0000256" key="10">
    <source>
        <dbReference type="PIRSR" id="PIRSR602401-1"/>
    </source>
</evidence>
<evidence type="ECO:0000313" key="13">
    <source>
        <dbReference type="Proteomes" id="UP001161247"/>
    </source>
</evidence>
<sequence>MASVTAVVVSNSAIAREMLKDNEMSFVSRPDIGSPEYNIYKGTSFTFAEYGAYWRFLKKLCMTELLSAPQIARFAHIRTEERMKLLENLFRCSEEGKVCDLRKELTRLTNNNICRMAMSTRCSGSDDESEKVLKIVKGMETLALKLSVGELSTGPYASKFDLFGYGRKLKELFLEFDEFVEKLIVQHELDLTSGNKDRKKDLMHILLEICRDENAEMQLTRTQIKSFILELFVGATNTTSVVLEWTMAEVINHQSILKKLREEINGVVGSKRLVEESDIPNLPYLQAVVKETLRLHPAVPLLIRRCDQDCKINERFTKNHKQYSQYQMDLKGQNFSLFPFGTGRRGCPGASLALSAIQVLVATLVQCFDFVIEGGDMLNMEEGTGFSSGMVHPLLCHVTNVAQFNPSNPVSLKS</sequence>
<evidence type="ECO:0000256" key="8">
    <source>
        <dbReference type="ARBA" id="ARBA00023033"/>
    </source>
</evidence>
<dbReference type="PRINTS" id="PR00463">
    <property type="entry name" value="EP450I"/>
</dbReference>
<evidence type="ECO:0000256" key="11">
    <source>
        <dbReference type="RuleBase" id="RU000461"/>
    </source>
</evidence>
<keyword evidence="13" id="KW-1185">Reference proteome</keyword>
<proteinExistence type="inferred from homology"/>